<dbReference type="PROSITE" id="PS51296">
    <property type="entry name" value="RIESKE"/>
    <property type="match status" value="1"/>
</dbReference>
<dbReference type="InterPro" id="IPR017941">
    <property type="entry name" value="Rieske_2Fe-2S"/>
</dbReference>
<keyword evidence="8" id="KW-0411">Iron-sulfur</keyword>
<keyword evidence="3" id="KW-0001">2Fe-2S</keyword>
<evidence type="ECO:0000313" key="12">
    <source>
        <dbReference type="Proteomes" id="UP000092952"/>
    </source>
</evidence>
<dbReference type="Gene3D" id="2.20.25.10">
    <property type="match status" value="1"/>
</dbReference>
<dbReference type="Pfam" id="PF11723">
    <property type="entry name" value="Aromatic_hydrox"/>
    <property type="match status" value="1"/>
</dbReference>
<evidence type="ECO:0000259" key="10">
    <source>
        <dbReference type="PROSITE" id="PS51296"/>
    </source>
</evidence>
<organism evidence="11 12">
    <name type="scientific">Immundisolibacter cernigliae</name>
    <dbReference type="NCBI Taxonomy" id="1810504"/>
    <lineage>
        <taxon>Bacteria</taxon>
        <taxon>Pseudomonadati</taxon>
        <taxon>Pseudomonadota</taxon>
        <taxon>Gammaproteobacteria</taxon>
        <taxon>Immundisolibacterales</taxon>
        <taxon>Immundisolibacteraceae</taxon>
        <taxon>Immundisolibacter</taxon>
    </lineage>
</organism>
<evidence type="ECO:0000256" key="5">
    <source>
        <dbReference type="ARBA" id="ARBA00022989"/>
    </source>
</evidence>
<dbReference type="InParanoid" id="A0A1B1YQB0"/>
<dbReference type="InterPro" id="IPR021028">
    <property type="entry name" value="Homotrim_ring_OHase_catalytic"/>
</dbReference>
<dbReference type="Pfam" id="PF00355">
    <property type="entry name" value="Rieske"/>
    <property type="match status" value="1"/>
</dbReference>
<evidence type="ECO:0000256" key="3">
    <source>
        <dbReference type="ARBA" id="ARBA00022714"/>
    </source>
</evidence>
<dbReference type="Gene3D" id="2.20.25.680">
    <property type="match status" value="1"/>
</dbReference>
<dbReference type="SUPFAM" id="SSF55961">
    <property type="entry name" value="Bet v1-like"/>
    <property type="match status" value="1"/>
</dbReference>
<dbReference type="RefSeq" id="WP_068802464.1">
    <property type="nucleotide sequence ID" value="NZ_CP014671.1"/>
</dbReference>
<feature type="domain" description="Rieske" evidence="10">
    <location>
        <begin position="31"/>
        <end position="137"/>
    </location>
</feature>
<dbReference type="AlphaFoldDB" id="A0A1B1YQB0"/>
<evidence type="ECO:0000256" key="6">
    <source>
        <dbReference type="ARBA" id="ARBA00023002"/>
    </source>
</evidence>
<dbReference type="GO" id="GO:0046872">
    <property type="term" value="F:metal ion binding"/>
    <property type="evidence" value="ECO:0007669"/>
    <property type="project" value="UniProtKB-KW"/>
</dbReference>
<evidence type="ECO:0000313" key="11">
    <source>
        <dbReference type="EMBL" id="ANX02951.1"/>
    </source>
</evidence>
<reference evidence="12" key="1">
    <citation type="submission" date="2016-03" db="EMBL/GenBank/DDBJ databases">
        <title>Complete genome sequence of Solimmundus cernigliae, representing a novel lineage of polycyclic aromatic hydrocarbon degraders within the Gammaproteobacteria.</title>
        <authorList>
            <person name="Singleton D.R."/>
            <person name="Dickey A.N."/>
            <person name="Scholl E.H."/>
            <person name="Wright F.A."/>
            <person name="Aitken M.D."/>
        </authorList>
    </citation>
    <scope>NUCLEOTIDE SEQUENCE [LARGE SCALE GENOMIC DNA]</scope>
    <source>
        <strain evidence="12">TR3.2</strain>
    </source>
</reference>
<keyword evidence="6" id="KW-0560">Oxidoreductase</keyword>
<dbReference type="STRING" id="1810504.PG2T_01250"/>
<dbReference type="GO" id="GO:0016020">
    <property type="term" value="C:membrane"/>
    <property type="evidence" value="ECO:0007669"/>
    <property type="project" value="UniProtKB-SubCell"/>
</dbReference>
<keyword evidence="5" id="KW-1133">Transmembrane helix</keyword>
<sequence length="392" mass="44326">MNKPLVNPEIGQQIRDWRPYYEAKLGFRNHWYPVMYSADLAEGEVKPGKLLGEDLLVRRSGGTVYCIKDQCLHRGVPLSRKVECYGKDTITCWYHGWTYQWADGKLCDILTDPSSKMIGTRSLKTYPVQEAKGMVFVFMGDLVGDSAPPPLATDLPPGFLDPDRAAYGIRRLVKANWRLGAENGFDTTHIFIHKDSPFITGRDSALPLGFASAGTLQLDLREDPAASRGVVDVMAQHYRPLFEATLDGQTVLRTRAPTGKHNTIHTISLWMPGILSVENHPEADMVQYEFYTPHDADHHMYYQVIEKSGVTDAAQEAAFRAECESLHEPLALRGINDDDLWAREAMQGFYADDWGWLEEQLFEQDRNLLEWRRLASRCQRGIQTLAHVQGGA</sequence>
<keyword evidence="4" id="KW-0479">Metal-binding</keyword>
<keyword evidence="9" id="KW-0472">Membrane</keyword>
<dbReference type="GO" id="GO:0051213">
    <property type="term" value="F:dioxygenase activity"/>
    <property type="evidence" value="ECO:0007669"/>
    <property type="project" value="UniProtKB-KW"/>
</dbReference>
<evidence type="ECO:0000256" key="7">
    <source>
        <dbReference type="ARBA" id="ARBA00023004"/>
    </source>
</evidence>
<dbReference type="PANTHER" id="PTHR21266">
    <property type="entry name" value="IRON-SULFUR DOMAIN CONTAINING PROTEIN"/>
    <property type="match status" value="1"/>
</dbReference>
<evidence type="ECO:0000256" key="9">
    <source>
        <dbReference type="ARBA" id="ARBA00023136"/>
    </source>
</evidence>
<comment type="subcellular location">
    <subcellularLocation>
        <location evidence="1">Membrane</location>
    </subcellularLocation>
</comment>
<name>A0A1B1YQB0_9GAMM</name>
<dbReference type="GO" id="GO:0051537">
    <property type="term" value="F:2 iron, 2 sulfur cluster binding"/>
    <property type="evidence" value="ECO:0007669"/>
    <property type="project" value="UniProtKB-KW"/>
</dbReference>
<dbReference type="Proteomes" id="UP000092952">
    <property type="component" value="Chromosome"/>
</dbReference>
<keyword evidence="12" id="KW-1185">Reference proteome</keyword>
<dbReference type="Gene3D" id="3.90.380.10">
    <property type="entry name" value="Naphthalene 1,2-dioxygenase Alpha Subunit, Chain A, domain 1"/>
    <property type="match status" value="1"/>
</dbReference>
<evidence type="ECO:0000256" key="2">
    <source>
        <dbReference type="ARBA" id="ARBA00022692"/>
    </source>
</evidence>
<dbReference type="GO" id="GO:0005737">
    <property type="term" value="C:cytoplasm"/>
    <property type="evidence" value="ECO:0007669"/>
    <property type="project" value="TreeGrafter"/>
</dbReference>
<accession>A0A1B1YQB0</accession>
<dbReference type="KEGG" id="gbi:PG2T_01250"/>
<gene>
    <name evidence="11" type="ORF">PG2T_01250</name>
</gene>
<evidence type="ECO:0000256" key="1">
    <source>
        <dbReference type="ARBA" id="ARBA00004370"/>
    </source>
</evidence>
<evidence type="ECO:0000256" key="8">
    <source>
        <dbReference type="ARBA" id="ARBA00023014"/>
    </source>
</evidence>
<protein>
    <submittedName>
        <fullName evidence="11">Carbazole dioxygenase</fullName>
    </submittedName>
</protein>
<keyword evidence="7" id="KW-0408">Iron</keyword>
<dbReference type="InterPro" id="IPR036922">
    <property type="entry name" value="Rieske_2Fe-2S_sf"/>
</dbReference>
<dbReference type="PANTHER" id="PTHR21266:SF32">
    <property type="entry name" value="CHOLESTEROL 7-DESATURASE NVD"/>
    <property type="match status" value="1"/>
</dbReference>
<dbReference type="InterPro" id="IPR050584">
    <property type="entry name" value="Cholesterol_7-desaturase"/>
</dbReference>
<keyword evidence="11" id="KW-0223">Dioxygenase</keyword>
<evidence type="ECO:0000256" key="4">
    <source>
        <dbReference type="ARBA" id="ARBA00022723"/>
    </source>
</evidence>
<dbReference type="SUPFAM" id="SSF50022">
    <property type="entry name" value="ISP domain"/>
    <property type="match status" value="1"/>
</dbReference>
<keyword evidence="2" id="KW-0812">Transmembrane</keyword>
<proteinExistence type="predicted"/>
<dbReference type="EMBL" id="CP014671">
    <property type="protein sequence ID" value="ANX02951.1"/>
    <property type="molecule type" value="Genomic_DNA"/>
</dbReference>